<proteinExistence type="predicted"/>
<evidence type="ECO:0000313" key="2">
    <source>
        <dbReference type="Proteomes" id="UP000069620"/>
    </source>
</evidence>
<gene>
    <name evidence="1" type="ORF">RMCB_4167</name>
</gene>
<keyword evidence="2" id="KW-1185">Reference proteome</keyword>
<organism evidence="1 2">
    <name type="scientific">Mycolicibacterium brisbanense</name>
    <dbReference type="NCBI Taxonomy" id="146020"/>
    <lineage>
        <taxon>Bacteria</taxon>
        <taxon>Bacillati</taxon>
        <taxon>Actinomycetota</taxon>
        <taxon>Actinomycetes</taxon>
        <taxon>Mycobacteriales</taxon>
        <taxon>Mycobacteriaceae</taxon>
        <taxon>Mycolicibacterium</taxon>
    </lineage>
</organism>
<dbReference type="Proteomes" id="UP000069620">
    <property type="component" value="Unassembled WGS sequence"/>
</dbReference>
<evidence type="ECO:0000313" key="1">
    <source>
        <dbReference type="EMBL" id="GAS90071.1"/>
    </source>
</evidence>
<comment type="caution">
    <text evidence="1">The sequence shown here is derived from an EMBL/GenBank/DDBJ whole genome shotgun (WGS) entry which is preliminary data.</text>
</comment>
<dbReference type="STRING" id="146020.RMCB_4167"/>
<protein>
    <submittedName>
        <fullName evidence="1">Uncharacterized protein</fullName>
    </submittedName>
</protein>
<dbReference type="AlphaFoldDB" id="A0A100W1V7"/>
<reference evidence="2" key="2">
    <citation type="submission" date="2016-02" db="EMBL/GenBank/DDBJ databases">
        <title>Draft genome sequence of five rapidly growing Mycobacterium species.</title>
        <authorList>
            <person name="Katahira K."/>
            <person name="Gotou Y."/>
            <person name="Iida K."/>
            <person name="Ogura Y."/>
            <person name="Hayashi T."/>
        </authorList>
    </citation>
    <scope>NUCLEOTIDE SEQUENCE [LARGE SCALE GENOMIC DNA]</scope>
    <source>
        <strain evidence="2">JCM15654</strain>
    </source>
</reference>
<dbReference type="EMBL" id="BCSX01000038">
    <property type="protein sequence ID" value="GAS90071.1"/>
    <property type="molecule type" value="Genomic_DNA"/>
</dbReference>
<sequence>MTGQPLAGGEVTSVPNRNKPVMEWRDHVLPSDCLLTGRQMSDLAGVDVDDGRDTDIKNTDGTVGHNCSYYATEGGVLSFTASIKVQSPATGVITEQLLAGIGEPGATVVPGIGRRMIIEPLTRPGDFPVMRVATDKYLVNVVLVVGNIAAPPDVASWTTAASELLASLPA</sequence>
<name>A0A100W1V7_9MYCO</name>
<accession>A0A100W1V7</accession>
<reference evidence="2" key="1">
    <citation type="journal article" date="2016" name="Genome Announc.">
        <title>Draft Genome Sequences of Five Rapidly Growing Mycobacterium Species, M. thermoresistibile, M. fortuitum subsp. acetamidolyticum, M. canariasense, M. brisbanense, and M. novocastrense.</title>
        <authorList>
            <person name="Katahira K."/>
            <person name="Ogura Y."/>
            <person name="Gotoh Y."/>
            <person name="Hayashi T."/>
        </authorList>
    </citation>
    <scope>NUCLEOTIDE SEQUENCE [LARGE SCALE GENOMIC DNA]</scope>
    <source>
        <strain evidence="2">JCM15654</strain>
    </source>
</reference>